<gene>
    <name evidence="2" type="ORF">ACFODZ_08200</name>
</gene>
<evidence type="ECO:0000256" key="1">
    <source>
        <dbReference type="SAM" id="SignalP"/>
    </source>
</evidence>
<accession>A0ABV7J7Z4</accession>
<feature type="signal peptide" evidence="1">
    <location>
        <begin position="1"/>
        <end position="22"/>
    </location>
</feature>
<protein>
    <submittedName>
        <fullName evidence="2">Uncharacterized protein</fullName>
    </submittedName>
</protein>
<dbReference type="EMBL" id="JBHRTS010000004">
    <property type="protein sequence ID" value="MFC3194220.1"/>
    <property type="molecule type" value="Genomic_DNA"/>
</dbReference>
<proteinExistence type="predicted"/>
<name>A0ABV7J7Z4_9GAMM</name>
<evidence type="ECO:0000313" key="3">
    <source>
        <dbReference type="Proteomes" id="UP001595533"/>
    </source>
</evidence>
<organism evidence="2 3">
    <name type="scientific">Marinicella sediminis</name>
    <dbReference type="NCBI Taxonomy" id="1792834"/>
    <lineage>
        <taxon>Bacteria</taxon>
        <taxon>Pseudomonadati</taxon>
        <taxon>Pseudomonadota</taxon>
        <taxon>Gammaproteobacteria</taxon>
        <taxon>Lysobacterales</taxon>
        <taxon>Marinicellaceae</taxon>
        <taxon>Marinicella</taxon>
    </lineage>
</organism>
<feature type="chain" id="PRO_5047145425" evidence="1">
    <location>
        <begin position="23"/>
        <end position="101"/>
    </location>
</feature>
<sequence length="101" mass="10349">MNIKIITVIIISGLLTSTVTRAQQLQDNVEISKSTVDNGGGVSQGILNGDTVVLTGSIGQADAGTESAADNSHFIAGGFWANATNNNAPSDLIFADGFEPN</sequence>
<evidence type="ECO:0000313" key="2">
    <source>
        <dbReference type="EMBL" id="MFC3194220.1"/>
    </source>
</evidence>
<keyword evidence="3" id="KW-1185">Reference proteome</keyword>
<dbReference type="Proteomes" id="UP001595533">
    <property type="component" value="Unassembled WGS sequence"/>
</dbReference>
<keyword evidence="1" id="KW-0732">Signal</keyword>
<reference evidence="3" key="1">
    <citation type="journal article" date="2019" name="Int. J. Syst. Evol. Microbiol.">
        <title>The Global Catalogue of Microorganisms (GCM) 10K type strain sequencing project: providing services to taxonomists for standard genome sequencing and annotation.</title>
        <authorList>
            <consortium name="The Broad Institute Genomics Platform"/>
            <consortium name="The Broad Institute Genome Sequencing Center for Infectious Disease"/>
            <person name="Wu L."/>
            <person name="Ma J."/>
        </authorList>
    </citation>
    <scope>NUCLEOTIDE SEQUENCE [LARGE SCALE GENOMIC DNA]</scope>
    <source>
        <strain evidence="3">KCTC 42953</strain>
    </source>
</reference>
<comment type="caution">
    <text evidence="2">The sequence shown here is derived from an EMBL/GenBank/DDBJ whole genome shotgun (WGS) entry which is preliminary data.</text>
</comment>
<dbReference type="RefSeq" id="WP_077413059.1">
    <property type="nucleotide sequence ID" value="NZ_JBHRTS010000004.1"/>
</dbReference>